<organism evidence="2 3">
    <name type="scientific">Zizania palustris</name>
    <name type="common">Northern wild rice</name>
    <dbReference type="NCBI Taxonomy" id="103762"/>
    <lineage>
        <taxon>Eukaryota</taxon>
        <taxon>Viridiplantae</taxon>
        <taxon>Streptophyta</taxon>
        <taxon>Embryophyta</taxon>
        <taxon>Tracheophyta</taxon>
        <taxon>Spermatophyta</taxon>
        <taxon>Magnoliopsida</taxon>
        <taxon>Liliopsida</taxon>
        <taxon>Poales</taxon>
        <taxon>Poaceae</taxon>
        <taxon>BOP clade</taxon>
        <taxon>Oryzoideae</taxon>
        <taxon>Oryzeae</taxon>
        <taxon>Zizaniinae</taxon>
        <taxon>Zizania</taxon>
    </lineage>
</organism>
<comment type="caution">
    <text evidence="2">The sequence shown here is derived from an EMBL/GenBank/DDBJ whole genome shotgun (WGS) entry which is preliminary data.</text>
</comment>
<name>A0A8J5X5V1_ZIZPA</name>
<feature type="region of interest" description="Disordered" evidence="1">
    <location>
        <begin position="75"/>
        <end position="98"/>
    </location>
</feature>
<reference evidence="2" key="2">
    <citation type="submission" date="2021-02" db="EMBL/GenBank/DDBJ databases">
        <authorList>
            <person name="Kimball J.A."/>
            <person name="Haas M.W."/>
            <person name="Macchietto M."/>
            <person name="Kono T."/>
            <person name="Duquette J."/>
            <person name="Shao M."/>
        </authorList>
    </citation>
    <scope>NUCLEOTIDE SEQUENCE</scope>
    <source>
        <tissue evidence="2">Fresh leaf tissue</tissue>
    </source>
</reference>
<gene>
    <name evidence="2" type="ORF">GUJ93_ZPchr0013g36677</name>
</gene>
<keyword evidence="3" id="KW-1185">Reference proteome</keyword>
<feature type="compositionally biased region" description="Basic residues" evidence="1">
    <location>
        <begin position="128"/>
        <end position="142"/>
    </location>
</feature>
<feature type="compositionally biased region" description="Acidic residues" evidence="1">
    <location>
        <begin position="1"/>
        <end position="11"/>
    </location>
</feature>
<protein>
    <submittedName>
        <fullName evidence="2">Uncharacterized protein</fullName>
    </submittedName>
</protein>
<dbReference type="AlphaFoldDB" id="A0A8J5X5V1"/>
<sequence length="150" mass="16408">MGREASEEDCMESERKRGRNHRTKVTWSERGGSGAVQRWSTRCAIMPLGPLALGSCCYRGAAFYGRRMEEEVQLQRCPDSQAPPTVGSTTVADSQAPPVAGSAAVVVWLDLLSNGGSPSPQAIAARGAPKRARDRARRRPAARRRDDDRW</sequence>
<accession>A0A8J5X5V1</accession>
<dbReference type="EMBL" id="JAAALK010000079">
    <property type="protein sequence ID" value="KAG8100850.1"/>
    <property type="molecule type" value="Genomic_DNA"/>
</dbReference>
<evidence type="ECO:0000313" key="2">
    <source>
        <dbReference type="EMBL" id="KAG8100850.1"/>
    </source>
</evidence>
<dbReference type="Proteomes" id="UP000729402">
    <property type="component" value="Unassembled WGS sequence"/>
</dbReference>
<feature type="compositionally biased region" description="Polar residues" evidence="1">
    <location>
        <begin position="82"/>
        <end position="93"/>
    </location>
</feature>
<feature type="region of interest" description="Disordered" evidence="1">
    <location>
        <begin position="1"/>
        <end position="31"/>
    </location>
</feature>
<proteinExistence type="predicted"/>
<feature type="region of interest" description="Disordered" evidence="1">
    <location>
        <begin position="115"/>
        <end position="150"/>
    </location>
</feature>
<reference evidence="2" key="1">
    <citation type="journal article" date="2021" name="bioRxiv">
        <title>Whole Genome Assembly and Annotation of Northern Wild Rice, Zizania palustris L., Supports a Whole Genome Duplication in the Zizania Genus.</title>
        <authorList>
            <person name="Haas M."/>
            <person name="Kono T."/>
            <person name="Macchietto M."/>
            <person name="Millas R."/>
            <person name="McGilp L."/>
            <person name="Shao M."/>
            <person name="Duquette J."/>
            <person name="Hirsch C.N."/>
            <person name="Kimball J."/>
        </authorList>
    </citation>
    <scope>NUCLEOTIDE SEQUENCE</scope>
    <source>
        <tissue evidence="2">Fresh leaf tissue</tissue>
    </source>
</reference>
<evidence type="ECO:0000313" key="3">
    <source>
        <dbReference type="Proteomes" id="UP000729402"/>
    </source>
</evidence>
<evidence type="ECO:0000256" key="1">
    <source>
        <dbReference type="SAM" id="MobiDB-lite"/>
    </source>
</evidence>